<comment type="similarity">
    <text evidence="1">Belongs to the sulfatase family.</text>
</comment>
<name>A0ABV6RMA4_9GAMM</name>
<dbReference type="PROSITE" id="PS00523">
    <property type="entry name" value="SULFATASE_1"/>
    <property type="match status" value="1"/>
</dbReference>
<evidence type="ECO:0000256" key="1">
    <source>
        <dbReference type="ARBA" id="ARBA00008779"/>
    </source>
</evidence>
<dbReference type="GO" id="GO:0047753">
    <property type="term" value="F:choline-sulfatase activity"/>
    <property type="evidence" value="ECO:0007669"/>
    <property type="project" value="UniProtKB-EC"/>
</dbReference>
<dbReference type="PROSITE" id="PS00149">
    <property type="entry name" value="SULFATASE_2"/>
    <property type="match status" value="1"/>
</dbReference>
<feature type="domain" description="Sulfatase N-terminal" evidence="4">
    <location>
        <begin position="13"/>
        <end position="363"/>
    </location>
</feature>
<dbReference type="Pfam" id="PF00884">
    <property type="entry name" value="Sulfatase"/>
    <property type="match status" value="1"/>
</dbReference>
<evidence type="ECO:0000256" key="3">
    <source>
        <dbReference type="ARBA" id="ARBA00022801"/>
    </source>
</evidence>
<dbReference type="Proteomes" id="UP001589896">
    <property type="component" value="Unassembled WGS sequence"/>
</dbReference>
<evidence type="ECO:0000313" key="5">
    <source>
        <dbReference type="EMBL" id="MFC0678115.1"/>
    </source>
</evidence>
<dbReference type="InterPro" id="IPR017850">
    <property type="entry name" value="Alkaline_phosphatase_core_sf"/>
</dbReference>
<dbReference type="PANTHER" id="PTHR45953:SF1">
    <property type="entry name" value="IDURONATE 2-SULFATASE"/>
    <property type="match status" value="1"/>
</dbReference>
<evidence type="ECO:0000256" key="2">
    <source>
        <dbReference type="ARBA" id="ARBA00022723"/>
    </source>
</evidence>
<keyword evidence="6" id="KW-1185">Reference proteome</keyword>
<dbReference type="SUPFAM" id="SSF53649">
    <property type="entry name" value="Alkaline phosphatase-like"/>
    <property type="match status" value="1"/>
</dbReference>
<organism evidence="5 6">
    <name type="scientific">Lysobacter korlensis</name>
    <dbReference type="NCBI Taxonomy" id="553636"/>
    <lineage>
        <taxon>Bacteria</taxon>
        <taxon>Pseudomonadati</taxon>
        <taxon>Pseudomonadota</taxon>
        <taxon>Gammaproteobacteria</taxon>
        <taxon>Lysobacterales</taxon>
        <taxon>Lysobacteraceae</taxon>
        <taxon>Lysobacter</taxon>
    </lineage>
</organism>
<dbReference type="EMBL" id="JBHLTG010000002">
    <property type="protein sequence ID" value="MFC0678115.1"/>
    <property type="molecule type" value="Genomic_DNA"/>
</dbReference>
<protein>
    <submittedName>
        <fullName evidence="5">Choline-sulfatase</fullName>
        <ecNumber evidence="5">3.1.6.6</ecNumber>
    </submittedName>
</protein>
<dbReference type="EC" id="3.1.6.6" evidence="5"/>
<dbReference type="RefSeq" id="WP_386667683.1">
    <property type="nucleotide sequence ID" value="NZ_JBHLTG010000002.1"/>
</dbReference>
<comment type="caution">
    <text evidence="5">The sequence shown here is derived from an EMBL/GenBank/DDBJ whole genome shotgun (WGS) entry which is preliminary data.</text>
</comment>
<reference evidence="5 6" key="1">
    <citation type="submission" date="2024-09" db="EMBL/GenBank/DDBJ databases">
        <authorList>
            <person name="Sun Q."/>
            <person name="Mori K."/>
        </authorList>
    </citation>
    <scope>NUCLEOTIDE SEQUENCE [LARGE SCALE GENOMIC DNA]</scope>
    <source>
        <strain evidence="5 6">KCTC 23076</strain>
    </source>
</reference>
<sequence>MTDGSADDDRARPNFLFVLADQVVPFLTSPYGDPVAQTPAMARLAAEGVTFDAAYTPAPLCSPARASFFTGRDASGIGCFDNASVMPPDVPTLGHYLSADGYDTVLSGKMHFVGPDQLHGFAHRLTTDIFPAGVDWVPVVDEHGRFPAGGHARHYAGDDPGVRAWTQFLTFDEETQFGAVAYLRERMRQAAKPDGPRPDPFCMVVSYHHPHDPFHVRQEYWDRYEGVDIPVPEYPEHLGDTYSEMDRWANEAHETDRHRIEDPDSLRNLRRAYYAALSYVDDKLGELLEVLRESGELENTVIVFTSDHGDMLAEKRMVQKRTFYEWSARIPLMLRLPGGEHAGTRVGAPVSLIDLLPTTLDLARYEALRADVDGQTLLPLLEGDDSVDHEGNRVVFSEYHLEKVWAPCFMVRRGPYKYVYVHGHDQQLFDLDDDPGEWRDLSGSPDHQVVRDELRDLLFARFDPEALAREGAATIPRRQIVAAAMKANDQHWDFSPHVDGAKRYIR</sequence>
<gene>
    <name evidence="5" type="primary">betC</name>
    <name evidence="5" type="ORF">ACFFGH_09710</name>
</gene>
<dbReference type="PANTHER" id="PTHR45953">
    <property type="entry name" value="IDURONATE 2-SULFATASE"/>
    <property type="match status" value="1"/>
</dbReference>
<keyword evidence="2" id="KW-0479">Metal-binding</keyword>
<evidence type="ECO:0000259" key="4">
    <source>
        <dbReference type="Pfam" id="PF00884"/>
    </source>
</evidence>
<dbReference type="InterPro" id="IPR017785">
    <property type="entry name" value="Choline-sulfatase"/>
</dbReference>
<dbReference type="InterPro" id="IPR024607">
    <property type="entry name" value="Sulfatase_CS"/>
</dbReference>
<keyword evidence="3 5" id="KW-0378">Hydrolase</keyword>
<dbReference type="InterPro" id="IPR000917">
    <property type="entry name" value="Sulfatase_N"/>
</dbReference>
<dbReference type="NCBIfam" id="TIGR03417">
    <property type="entry name" value="chol_sulfatase"/>
    <property type="match status" value="1"/>
</dbReference>
<accession>A0ABV6RMA4</accession>
<evidence type="ECO:0000313" key="6">
    <source>
        <dbReference type="Proteomes" id="UP001589896"/>
    </source>
</evidence>
<dbReference type="Gene3D" id="3.40.720.10">
    <property type="entry name" value="Alkaline Phosphatase, subunit A"/>
    <property type="match status" value="1"/>
</dbReference>
<proteinExistence type="inferred from homology"/>